<gene>
    <name evidence="4" type="ORF">A3843_09250</name>
</gene>
<evidence type="ECO:0000256" key="1">
    <source>
        <dbReference type="ARBA" id="ARBA00006100"/>
    </source>
</evidence>
<feature type="domain" description="Radical SAM core" evidence="3">
    <location>
        <begin position="3"/>
        <end position="239"/>
    </location>
</feature>
<dbReference type="InterPro" id="IPR004559">
    <property type="entry name" value="HemW-like"/>
</dbReference>
<dbReference type="EMBL" id="LVVZ01000014">
    <property type="protein sequence ID" value="OKL44555.1"/>
    <property type="molecule type" value="Genomic_DNA"/>
</dbReference>
<dbReference type="GO" id="GO:0005737">
    <property type="term" value="C:cytoplasm"/>
    <property type="evidence" value="ECO:0007669"/>
    <property type="project" value="UniProtKB-SubCell"/>
</dbReference>
<dbReference type="SMART" id="SM00729">
    <property type="entry name" value="Elp3"/>
    <property type="match status" value="1"/>
</dbReference>
<dbReference type="STRING" id="197461.A3843_09250"/>
<dbReference type="GO" id="GO:0004109">
    <property type="term" value="F:coproporphyrinogen oxidase activity"/>
    <property type="evidence" value="ECO:0007669"/>
    <property type="project" value="InterPro"/>
</dbReference>
<dbReference type="InterPro" id="IPR007197">
    <property type="entry name" value="rSAM"/>
</dbReference>
<dbReference type="CDD" id="cd01335">
    <property type="entry name" value="Radical_SAM"/>
    <property type="match status" value="1"/>
</dbReference>
<dbReference type="AlphaFoldDB" id="A0A1U7JIM9"/>
<dbReference type="InterPro" id="IPR010723">
    <property type="entry name" value="HemN_C"/>
</dbReference>
<name>A0A1U7JIM9_9HYPH</name>
<keyword evidence="2" id="KW-0949">S-adenosyl-L-methionine</keyword>
<evidence type="ECO:0000313" key="5">
    <source>
        <dbReference type="Proteomes" id="UP000185783"/>
    </source>
</evidence>
<keyword evidence="5" id="KW-1185">Reference proteome</keyword>
<evidence type="ECO:0000256" key="2">
    <source>
        <dbReference type="RuleBase" id="RU364116"/>
    </source>
</evidence>
<dbReference type="PANTHER" id="PTHR13932:SF5">
    <property type="entry name" value="RADICAL S-ADENOSYL METHIONINE DOMAIN-CONTAINING PROTEIN 1, MITOCHONDRIAL"/>
    <property type="match status" value="1"/>
</dbReference>
<organism evidence="4 5">
    <name type="scientific">Pseudovibrio exalbescens</name>
    <dbReference type="NCBI Taxonomy" id="197461"/>
    <lineage>
        <taxon>Bacteria</taxon>
        <taxon>Pseudomonadati</taxon>
        <taxon>Pseudomonadota</taxon>
        <taxon>Alphaproteobacteria</taxon>
        <taxon>Hyphomicrobiales</taxon>
        <taxon>Stappiaceae</taxon>
        <taxon>Pseudovibrio</taxon>
    </lineage>
</organism>
<accession>A0A1U7JIM9</accession>
<keyword evidence="2" id="KW-0349">Heme</keyword>
<dbReference type="Gene3D" id="3.30.750.200">
    <property type="match status" value="1"/>
</dbReference>
<dbReference type="RefSeq" id="WP_028480438.1">
    <property type="nucleotide sequence ID" value="NZ_LVVZ01000014.1"/>
</dbReference>
<evidence type="ECO:0000259" key="3">
    <source>
        <dbReference type="PROSITE" id="PS51918"/>
    </source>
</evidence>
<dbReference type="InterPro" id="IPR006638">
    <property type="entry name" value="Elp3/MiaA/NifB-like_rSAM"/>
</dbReference>
<dbReference type="SFLD" id="SFLDG01065">
    <property type="entry name" value="anaerobic_coproporphyrinogen-I"/>
    <property type="match status" value="1"/>
</dbReference>
<evidence type="ECO:0000313" key="4">
    <source>
        <dbReference type="EMBL" id="OKL44555.1"/>
    </source>
</evidence>
<keyword evidence="2" id="KW-0408">Iron</keyword>
<dbReference type="PANTHER" id="PTHR13932">
    <property type="entry name" value="COPROPORPHYRINIGEN III OXIDASE"/>
    <property type="match status" value="1"/>
</dbReference>
<keyword evidence="2" id="KW-0479">Metal-binding</keyword>
<reference evidence="4 5" key="1">
    <citation type="submission" date="2016-03" db="EMBL/GenBank/DDBJ databases">
        <title>Genome sequence of Nesiotobacter sp. nov., a moderately halophilic alphaproteobacterium isolated from the Yellow Sea, China.</title>
        <authorList>
            <person name="Zhang G."/>
            <person name="Zhang R."/>
        </authorList>
    </citation>
    <scope>NUCLEOTIDE SEQUENCE [LARGE SCALE GENOMIC DNA]</scope>
    <source>
        <strain evidence="4 5">WB1-6</strain>
    </source>
</reference>
<keyword evidence="2" id="KW-0143">Chaperone</keyword>
<dbReference type="SFLD" id="SFLDF00562">
    <property type="entry name" value="HemN-like__clustered_with_heat"/>
    <property type="match status" value="1"/>
</dbReference>
<dbReference type="NCBIfam" id="TIGR00539">
    <property type="entry name" value="hemN_rel"/>
    <property type="match status" value="1"/>
</dbReference>
<comment type="subcellular location">
    <subcellularLocation>
        <location evidence="2">Cytoplasm</location>
    </subcellularLocation>
</comment>
<dbReference type="SFLD" id="SFLDF00288">
    <property type="entry name" value="HemN-like__clustered_with_nucl"/>
    <property type="match status" value="1"/>
</dbReference>
<comment type="caution">
    <text evidence="4">The sequence shown here is derived from an EMBL/GenBank/DDBJ whole genome shotgun (WGS) entry which is preliminary data.</text>
</comment>
<comment type="similarity">
    <text evidence="1">Belongs to the anaerobic coproporphyrinogen-III oxidase family. HemW subfamily.</text>
</comment>
<dbReference type="InterPro" id="IPR034505">
    <property type="entry name" value="Coproporphyrinogen-III_oxidase"/>
</dbReference>
<dbReference type="GO" id="GO:0006779">
    <property type="term" value="P:porphyrin-containing compound biosynthetic process"/>
    <property type="evidence" value="ECO:0007669"/>
    <property type="project" value="InterPro"/>
</dbReference>
<keyword evidence="2" id="KW-0411">Iron-sulfur</keyword>
<dbReference type="Proteomes" id="UP000185783">
    <property type="component" value="Unassembled WGS sequence"/>
</dbReference>
<keyword evidence="2" id="KW-0963">Cytoplasm</keyword>
<dbReference type="InterPro" id="IPR058240">
    <property type="entry name" value="rSAM_sf"/>
</dbReference>
<dbReference type="PROSITE" id="PS51918">
    <property type="entry name" value="RADICAL_SAM"/>
    <property type="match status" value="1"/>
</dbReference>
<dbReference type="GO" id="GO:0051539">
    <property type="term" value="F:4 iron, 4 sulfur cluster binding"/>
    <property type="evidence" value="ECO:0007669"/>
    <property type="project" value="UniProtKB-UniRule"/>
</dbReference>
<sequence length="386" mass="43073">MMEEPAGGFGIYVHWPFCLAKCPYCDFNSHVRHQPVDQADYVEAMCRELDHNARYVPSRPVQSIFFGGGTPSLMEPRTVERILDGIDRHWPIQEATEISMEANPTSVEATRFAGYRAAGVNRLSVGIQALNDAHLKILGRQHSVAEAIKAVETARTTFDRISFDLIYARPGQTLEGWERELNQAIDLAADHLSMYQLTIEEGTMFHRLYAAGKLEMLDADYAADMFDLTQRITAARGLPAYEVSNHAVPGAECQHNLVYWRYGDYIGVGPGAHGRLTLANGQRLGTATEKHPETWMQRVRETGSGIIETEDLSAEEQSDELLLMGLRLREGIDVPRYEVLANRAFDAQRLQGLMDAELVEWIGNSRLRATPKGVGVLNSVIAELVS</sequence>
<dbReference type="Pfam" id="PF06969">
    <property type="entry name" value="HemN_C"/>
    <property type="match status" value="1"/>
</dbReference>
<dbReference type="SFLD" id="SFLDS00029">
    <property type="entry name" value="Radical_SAM"/>
    <property type="match status" value="1"/>
</dbReference>
<comment type="function">
    <text evidence="2">Probably acts as a heme chaperone, transferring heme to an unknown acceptor. Binds one molecule of heme per monomer, possibly covalently. Binds 1 [4Fe-4S] cluster. The cluster is coordinated with 3 cysteines and an exchangeable S-adenosyl-L-methionine.</text>
</comment>
<proteinExistence type="inferred from homology"/>
<protein>
    <recommendedName>
        <fullName evidence="2">Heme chaperone HemW</fullName>
    </recommendedName>
</protein>
<dbReference type="Pfam" id="PF04055">
    <property type="entry name" value="Radical_SAM"/>
    <property type="match status" value="1"/>
</dbReference>
<keyword evidence="2" id="KW-0004">4Fe-4S</keyword>
<dbReference type="GO" id="GO:0046872">
    <property type="term" value="F:metal ion binding"/>
    <property type="evidence" value="ECO:0007669"/>
    <property type="project" value="UniProtKB-UniRule"/>
</dbReference>
<dbReference type="SUPFAM" id="SSF102114">
    <property type="entry name" value="Radical SAM enzymes"/>
    <property type="match status" value="1"/>
</dbReference>